<dbReference type="Gene3D" id="3.30.200.20">
    <property type="entry name" value="Phosphorylase Kinase, domain 1"/>
    <property type="match status" value="1"/>
</dbReference>
<dbReference type="Pfam" id="PF12330">
    <property type="entry name" value="Haspin_kinase"/>
    <property type="match status" value="1"/>
</dbReference>
<reference evidence="12 13" key="1">
    <citation type="submission" date="2019-07" db="EMBL/GenBank/DDBJ databases">
        <title>Draft genome assembly of a fouling barnacle, Amphibalanus amphitrite (Darwin, 1854): The first reference genome for Thecostraca.</title>
        <authorList>
            <person name="Kim W."/>
        </authorList>
    </citation>
    <scope>NUCLEOTIDE SEQUENCE [LARGE SCALE GENOMIC DNA]</scope>
    <source>
        <strain evidence="12">SNU_AA5</strain>
        <tissue evidence="12">Soma without cirri and trophi</tissue>
    </source>
</reference>
<dbReference type="InterPro" id="IPR017441">
    <property type="entry name" value="Protein_kinase_ATP_BS"/>
</dbReference>
<evidence type="ECO:0000256" key="4">
    <source>
        <dbReference type="ARBA" id="ARBA00022741"/>
    </source>
</evidence>
<feature type="compositionally biased region" description="Polar residues" evidence="10">
    <location>
        <begin position="398"/>
        <end position="445"/>
    </location>
</feature>
<dbReference type="InterPro" id="IPR000719">
    <property type="entry name" value="Prot_kinase_dom"/>
</dbReference>
<dbReference type="EMBL" id="VIIS01001780">
    <property type="protein sequence ID" value="KAF0293006.1"/>
    <property type="molecule type" value="Genomic_DNA"/>
</dbReference>
<comment type="catalytic activity">
    <reaction evidence="8">
        <text>L-seryl-[protein] + ATP = O-phospho-L-seryl-[protein] + ADP + H(+)</text>
        <dbReference type="Rhea" id="RHEA:17989"/>
        <dbReference type="Rhea" id="RHEA-COMP:9863"/>
        <dbReference type="Rhea" id="RHEA-COMP:11604"/>
        <dbReference type="ChEBI" id="CHEBI:15378"/>
        <dbReference type="ChEBI" id="CHEBI:29999"/>
        <dbReference type="ChEBI" id="CHEBI:30616"/>
        <dbReference type="ChEBI" id="CHEBI:83421"/>
        <dbReference type="ChEBI" id="CHEBI:456216"/>
        <dbReference type="EC" id="2.7.11.1"/>
    </reaction>
</comment>
<sequence>MTSHPIIQVRSIYSAAGLTAAPLPAGPVLRPVAEMRPTRRSVRHPPAVQYREPDSAESSPLASISGAGRSGQSSAASISWSDAETTFDRLLRGQVFQKVKIRDNPLNESSFSSSADQAPSIRLFESPSAPPPVPPGKTERRRGKENRPAKAYGRASKRSSTVPARARPSVIFPAPDSDWSGPSKGRDSVAGAQTRRRDVSEGLRSVERKRDESGLASVEQRDGEEASGLFGEPKMVVTPAVPSRRLLSAATVGPSASTPVAGRLWSASPLVSPFLPAGDSVRTVTPGASPELVVVAGRAQPDRSAHGDSVVVPGLPPSPDLFSLPPAVTSTAQPLSPPRLSPEASPAVRQSHQDSSAVGQSHQASPAVGQSHQASPAVGQSHQDSLAVGQSHHASPAVGQSPQEGSPAVRQSHQDSLAMGQSHQDSPAVGQSHQASPAVGQSYQASPAVGRSHQDSPAVGQSRQDSPAVGQTHHANPAVGQTMPETSVLATRAHQETRLSVEGADDSIADGPVDMLPRYRSAVFSSDEEDEEQETAEAPTGSVEARSGLVSGDGASRLSSDEVRSDLSRFADSKVDAELEQDVPAAPMDATGGSLWFSADRSGTDPLSSRQTNLDGASPLVDCFVRVQRLSSDELRELTGAGGHSGAADVSEDPAESDAKMSPSSSQSSMGRMAECFVRLCRLEEVGAARDPSPAAEDTSGGEDSSLWKEDASDATKVESAADDGQMEVDQGPLEADQDGPLEADHDGPLETDHGPSEADVSPLHLPPLLSPDRDEKSRPPPAAAAAATPSLGAVLLALRAGKGWRRSLCQVDAAAADGGLRDWTVTPRPASDLPDRRRSLQPGRDRQEEPTGYTSRLRPLRSRRTTLATYVEEEEEDQEGDRVRSLMPPPPPPPPPPQQQEFVTHTLRSGRRVSMALPAPPPPAEVEWRTPRDARRSVVLPSRRVSEMGTTGPQARQAGRRSMQLSHRELSEEQYSRAMAAFQALRDSLPALATPRAAADRAGGGGDALFASPVLPGAAERRSVRVSMAPLSECVPTPRRRSVLPVGFSPAPKHRRSSVYVSTDEAEATLQNGPDVSLNYDDPAARVLELCGLERPASFLQYSRRHKVTKKIGEGVYGEVFLCETKTSRSVIKIMPIEGDFEVNDAAQKSYGEVLSELLISKSLSDLHAGKEHAAEGYVRLLSSHVVRGAYPASLNKLWDKFDQDKGSENEHPRVFPSDQLFLVLEYSHAGTDLENFQFRDVDQAIAAFYQVAFSLAVGEAALEFEHRDLHWGNVLLREEDTDHLPGLLGGRRYRLPTAGLRATIIDFTLSRLRADGAVVYNNLAEDPTLFNAHGDHQFEVYRQMRTATDDRWRQHCPVTNIQWLYYLADKLCAGCAYEGAGSRRHRQQLRRLHQLRQLVNDFSSATQLVEALCGDWCER</sequence>
<dbReference type="PROSITE" id="PS50011">
    <property type="entry name" value="PROTEIN_KINASE_DOM"/>
    <property type="match status" value="1"/>
</dbReference>
<evidence type="ECO:0000259" key="11">
    <source>
        <dbReference type="PROSITE" id="PS50011"/>
    </source>
</evidence>
<dbReference type="PANTHER" id="PTHR24419:SF18">
    <property type="entry name" value="SERINE_THREONINE-PROTEIN KINASE HASPIN"/>
    <property type="match status" value="1"/>
</dbReference>
<keyword evidence="5 12" id="KW-0418">Kinase</keyword>
<evidence type="ECO:0000256" key="10">
    <source>
        <dbReference type="SAM" id="MobiDB-lite"/>
    </source>
</evidence>
<keyword evidence="6 9" id="KW-0067">ATP-binding</keyword>
<evidence type="ECO:0000256" key="3">
    <source>
        <dbReference type="ARBA" id="ARBA00022679"/>
    </source>
</evidence>
<feature type="region of interest" description="Disordered" evidence="10">
    <location>
        <begin position="687"/>
        <end position="791"/>
    </location>
</feature>
<dbReference type="InterPro" id="IPR024604">
    <property type="entry name" value="GSG2_C"/>
</dbReference>
<keyword evidence="2" id="KW-0723">Serine/threonine-protein kinase</keyword>
<feature type="compositionally biased region" description="Acidic residues" evidence="10">
    <location>
        <begin position="526"/>
        <end position="535"/>
    </location>
</feature>
<proteinExistence type="predicted"/>
<feature type="region of interest" description="Disordered" evidence="10">
    <location>
        <begin position="299"/>
        <end position="568"/>
    </location>
</feature>
<feature type="region of interest" description="Disordered" evidence="10">
    <location>
        <begin position="636"/>
        <end position="671"/>
    </location>
</feature>
<dbReference type="EC" id="2.7.11.1" evidence="1"/>
<feature type="region of interest" description="Disordered" evidence="10">
    <location>
        <begin position="816"/>
        <end position="902"/>
    </location>
</feature>
<dbReference type="Gene3D" id="1.10.510.10">
    <property type="entry name" value="Transferase(Phosphotransferase) domain 1"/>
    <property type="match status" value="1"/>
</dbReference>
<feature type="compositionally biased region" description="Basic and acidic residues" evidence="10">
    <location>
        <begin position="743"/>
        <end position="757"/>
    </location>
</feature>
<evidence type="ECO:0000313" key="13">
    <source>
        <dbReference type="Proteomes" id="UP000440578"/>
    </source>
</evidence>
<dbReference type="GO" id="GO:0035556">
    <property type="term" value="P:intracellular signal transduction"/>
    <property type="evidence" value="ECO:0007669"/>
    <property type="project" value="TreeGrafter"/>
</dbReference>
<dbReference type="PANTHER" id="PTHR24419">
    <property type="entry name" value="INTERLEUKIN-1 RECEPTOR-ASSOCIATED KINASE"/>
    <property type="match status" value="1"/>
</dbReference>
<feature type="compositionally biased region" description="Low complexity" evidence="10">
    <location>
        <begin position="62"/>
        <end position="79"/>
    </location>
</feature>
<dbReference type="GO" id="GO:0000278">
    <property type="term" value="P:mitotic cell cycle"/>
    <property type="evidence" value="ECO:0007669"/>
    <property type="project" value="TreeGrafter"/>
</dbReference>
<dbReference type="PROSITE" id="PS00107">
    <property type="entry name" value="PROTEIN_KINASE_ATP"/>
    <property type="match status" value="1"/>
</dbReference>
<feature type="region of interest" description="Disordered" evidence="10">
    <location>
        <begin position="35"/>
        <end position="79"/>
    </location>
</feature>
<feature type="region of interest" description="Disordered" evidence="10">
    <location>
        <begin position="106"/>
        <end position="231"/>
    </location>
</feature>
<protein>
    <recommendedName>
        <fullName evidence="1">non-specific serine/threonine protein kinase</fullName>
        <ecNumber evidence="1">2.7.11.1</ecNumber>
    </recommendedName>
</protein>
<keyword evidence="4 9" id="KW-0547">Nucleotide-binding</keyword>
<evidence type="ECO:0000313" key="12">
    <source>
        <dbReference type="EMBL" id="KAF0293006.1"/>
    </source>
</evidence>
<dbReference type="GO" id="GO:0005634">
    <property type="term" value="C:nucleus"/>
    <property type="evidence" value="ECO:0007669"/>
    <property type="project" value="TreeGrafter"/>
</dbReference>
<dbReference type="GO" id="GO:0005737">
    <property type="term" value="C:cytoplasm"/>
    <property type="evidence" value="ECO:0007669"/>
    <property type="project" value="TreeGrafter"/>
</dbReference>
<keyword evidence="3" id="KW-0808">Transferase</keyword>
<gene>
    <name evidence="12" type="primary">Haspin_1</name>
    <name evidence="12" type="ORF">FJT64_009072</name>
</gene>
<name>A0A6A4VEV5_AMPAM</name>
<dbReference type="GO" id="GO:0005524">
    <property type="term" value="F:ATP binding"/>
    <property type="evidence" value="ECO:0007669"/>
    <property type="project" value="UniProtKB-UniRule"/>
</dbReference>
<evidence type="ECO:0000256" key="9">
    <source>
        <dbReference type="PROSITE-ProRule" id="PRU10141"/>
    </source>
</evidence>
<evidence type="ECO:0000256" key="1">
    <source>
        <dbReference type="ARBA" id="ARBA00012513"/>
    </source>
</evidence>
<dbReference type="InterPro" id="IPR011009">
    <property type="entry name" value="Kinase-like_dom_sf"/>
</dbReference>
<dbReference type="Proteomes" id="UP000440578">
    <property type="component" value="Unassembled WGS sequence"/>
</dbReference>
<feature type="compositionally biased region" description="Basic and acidic residues" evidence="10">
    <location>
        <begin position="559"/>
        <end position="568"/>
    </location>
</feature>
<evidence type="ECO:0000256" key="7">
    <source>
        <dbReference type="ARBA" id="ARBA00047899"/>
    </source>
</evidence>
<accession>A0A6A4VEV5</accession>
<feature type="compositionally biased region" description="Basic and acidic residues" evidence="10">
    <location>
        <begin position="834"/>
        <end position="850"/>
    </location>
</feature>
<feature type="compositionally biased region" description="Polar residues" evidence="10">
    <location>
        <begin position="348"/>
        <end position="384"/>
    </location>
</feature>
<feature type="compositionally biased region" description="Basic and acidic residues" evidence="10">
    <location>
        <begin position="195"/>
        <end position="224"/>
    </location>
</feature>
<comment type="catalytic activity">
    <reaction evidence="7">
        <text>L-threonyl-[protein] + ATP = O-phospho-L-threonyl-[protein] + ADP + H(+)</text>
        <dbReference type="Rhea" id="RHEA:46608"/>
        <dbReference type="Rhea" id="RHEA-COMP:11060"/>
        <dbReference type="Rhea" id="RHEA-COMP:11605"/>
        <dbReference type="ChEBI" id="CHEBI:15378"/>
        <dbReference type="ChEBI" id="CHEBI:30013"/>
        <dbReference type="ChEBI" id="CHEBI:30616"/>
        <dbReference type="ChEBI" id="CHEBI:61977"/>
        <dbReference type="ChEBI" id="CHEBI:456216"/>
        <dbReference type="EC" id="2.7.11.1"/>
    </reaction>
</comment>
<feature type="binding site" evidence="9">
    <location>
        <position position="1134"/>
    </location>
    <ligand>
        <name>ATP</name>
        <dbReference type="ChEBI" id="CHEBI:30616"/>
    </ligand>
</feature>
<evidence type="ECO:0000256" key="6">
    <source>
        <dbReference type="ARBA" id="ARBA00022840"/>
    </source>
</evidence>
<feature type="domain" description="Protein kinase" evidence="11">
    <location>
        <begin position="1107"/>
        <end position="1421"/>
    </location>
</feature>
<keyword evidence="13" id="KW-1185">Reference proteome</keyword>
<evidence type="ECO:0000256" key="5">
    <source>
        <dbReference type="ARBA" id="ARBA00022777"/>
    </source>
</evidence>
<comment type="caution">
    <text evidence="12">The sequence shown here is derived from an EMBL/GenBank/DDBJ whole genome shotgun (WGS) entry which is preliminary data.</text>
</comment>
<feature type="compositionally biased region" description="Pro residues" evidence="10">
    <location>
        <begin position="888"/>
        <end position="899"/>
    </location>
</feature>
<organism evidence="12 13">
    <name type="scientific">Amphibalanus amphitrite</name>
    <name type="common">Striped barnacle</name>
    <name type="synonym">Balanus amphitrite</name>
    <dbReference type="NCBI Taxonomy" id="1232801"/>
    <lineage>
        <taxon>Eukaryota</taxon>
        <taxon>Metazoa</taxon>
        <taxon>Ecdysozoa</taxon>
        <taxon>Arthropoda</taxon>
        <taxon>Crustacea</taxon>
        <taxon>Multicrustacea</taxon>
        <taxon>Cirripedia</taxon>
        <taxon>Thoracica</taxon>
        <taxon>Thoracicalcarea</taxon>
        <taxon>Balanomorpha</taxon>
        <taxon>Balanoidea</taxon>
        <taxon>Balanidae</taxon>
        <taxon>Amphibalaninae</taxon>
        <taxon>Amphibalanus</taxon>
    </lineage>
</organism>
<evidence type="ECO:0000256" key="2">
    <source>
        <dbReference type="ARBA" id="ARBA00022527"/>
    </source>
</evidence>
<feature type="compositionally biased region" description="Basic and acidic residues" evidence="10">
    <location>
        <begin position="706"/>
        <end position="717"/>
    </location>
</feature>
<dbReference type="SUPFAM" id="SSF56112">
    <property type="entry name" value="Protein kinase-like (PK-like)"/>
    <property type="match status" value="1"/>
</dbReference>
<dbReference type="OrthoDB" id="21018at2759"/>
<dbReference type="SMART" id="SM01331">
    <property type="entry name" value="DUF3635"/>
    <property type="match status" value="1"/>
</dbReference>
<dbReference type="GO" id="GO:0072354">
    <property type="term" value="F:histone H3T3 kinase activity"/>
    <property type="evidence" value="ECO:0007669"/>
    <property type="project" value="TreeGrafter"/>
</dbReference>
<evidence type="ECO:0000256" key="8">
    <source>
        <dbReference type="ARBA" id="ARBA00048679"/>
    </source>
</evidence>